<feature type="compositionally biased region" description="Polar residues" evidence="1">
    <location>
        <begin position="917"/>
        <end position="930"/>
    </location>
</feature>
<dbReference type="GO" id="GO:0019887">
    <property type="term" value="F:protein kinase regulator activity"/>
    <property type="evidence" value="ECO:0007669"/>
    <property type="project" value="TreeGrafter"/>
</dbReference>
<feature type="domain" description="Kinase D-interacting substrate of 220 kDa-like SAM" evidence="3">
    <location>
        <begin position="565"/>
        <end position="649"/>
    </location>
</feature>
<dbReference type="STRING" id="8022.A0A060VWK7"/>
<sequence>MFFPNSSPCVGLLSTNGIISICPNNRKNTHTLLTKIPEAVMIFLIIYSNAIFCNLINLFEDLNSLLLVYKYNLWSKEILDILCKMSLSSEATSLIDLEQFVETLIAHFSSWGLAKCPHLSDFSLFQGIIKHTHTFLSPHTSPYVPCFSLLHQVRVLFSKGPFISIFASDPHIIIKAINQNLNSVLRDSNINGHDYMRNIVHLPVFLNSRGLSSARKMCVAAPANGDTSNSDGWHEELDRKLSQHSIGEMTKFGSKTTLNRRDTYRRRQMQRTVTRQMSFDLSKLLVTEDWFSDISPQTMRRLLNIVSVTGRLLRANQITFNWDRLASWINLTETWPYRTSWLILFLEETDGIPDQAALKTIYERISKNIPTTKDVEPLLEIDGDVRSFEVFLSSRTPVLNSRDMKTFLPCTVNLDPKLREIIADVRAAREQMSIGAVTYPSLPLQEAAPRPTSVYSQQSGMSAYSPSFNGPFNPPGVVSPPPHSSYYSGISGPQHPFYNRPYFPHHVYQLPRQYMGTFPVHAPPPRPFPLKSGFPRDPSSGHPLKVPSLKKKQGSASVVSATPGILLSSMNTDVVCERVKQIEGIDQSMLVQYTATIKKANVNGRVLTQCNIDELKNEMKMNFGDWQLFRGTVLEMRHVESQVLHEEAPSEMGSSVAGHGEPRRQVAPTQAGAANLDANSPMYSFNLSFEELSNVGLDEPPRNSNNTWMAPTHRTPSMSSLNSPESSNDIVKLTEKQQSEYRNAYQEYIAQMATLEVGGGGGEKPVQPHPNQFMTSSSSEDKTKDKATAKRSTTKPPPVDAPDFTNAEAPLDPITEEDEKQDPHGSSKTLLGRKASGPSDRGSGLFLGAADLKLKTTGGLRYQKLTSDDEDSENSDTPLLGDGKKLSETKASSCSSSLAKGKEYLSDAMLDKKDSSDSGMRSNESSPNHSLQDEEADLSQLERANLIDLDQEESQSLAARKRGLPSSLSGLQDPAVARMSICSEDQCSLLASSPEESWPSSKSYNLNRTPSNTTLNNNTNAQQQRSTDTTCSTPTSSSTSEIIVSPGSATTKSGPQNENVRVVHLKRGLNPGDPPEITSVSSDTVTFGEERESIL</sequence>
<accession>A0A060VWK7</accession>
<feature type="region of interest" description="Disordered" evidence="1">
    <location>
        <begin position="864"/>
        <end position="936"/>
    </location>
</feature>
<evidence type="ECO:0000259" key="3">
    <source>
        <dbReference type="Pfam" id="PF23307"/>
    </source>
</evidence>
<evidence type="ECO:0000313" key="5">
    <source>
        <dbReference type="Proteomes" id="UP000193380"/>
    </source>
</evidence>
<dbReference type="Pfam" id="PF23307">
    <property type="entry name" value="SAM_KIDINS220"/>
    <property type="match status" value="1"/>
</dbReference>
<feature type="compositionally biased region" description="Basic and acidic residues" evidence="1">
    <location>
        <begin position="900"/>
        <end position="916"/>
    </location>
</feature>
<dbReference type="FunFam" id="1.10.150.50:FF:000044">
    <property type="entry name" value="kinase D-interacting substrate of 220 kDa isoform X1"/>
    <property type="match status" value="1"/>
</dbReference>
<feature type="compositionally biased region" description="Low complexity" evidence="1">
    <location>
        <begin position="992"/>
        <end position="1040"/>
    </location>
</feature>
<dbReference type="GO" id="GO:0030165">
    <property type="term" value="F:PDZ domain binding"/>
    <property type="evidence" value="ECO:0007669"/>
    <property type="project" value="TreeGrafter"/>
</dbReference>
<feature type="compositionally biased region" description="Low complexity" evidence="1">
    <location>
        <begin position="716"/>
        <end position="728"/>
    </location>
</feature>
<proteinExistence type="predicted"/>
<organism evidence="4 5">
    <name type="scientific">Oncorhynchus mykiss</name>
    <name type="common">Rainbow trout</name>
    <name type="synonym">Salmo gairdneri</name>
    <dbReference type="NCBI Taxonomy" id="8022"/>
    <lineage>
        <taxon>Eukaryota</taxon>
        <taxon>Metazoa</taxon>
        <taxon>Chordata</taxon>
        <taxon>Craniata</taxon>
        <taxon>Vertebrata</taxon>
        <taxon>Euteleostomi</taxon>
        <taxon>Actinopterygii</taxon>
        <taxon>Neopterygii</taxon>
        <taxon>Teleostei</taxon>
        <taxon>Protacanthopterygii</taxon>
        <taxon>Salmoniformes</taxon>
        <taxon>Salmonidae</taxon>
        <taxon>Salmoninae</taxon>
        <taxon>Oncorhynchus</taxon>
    </lineage>
</organism>
<dbReference type="EMBL" id="FR904319">
    <property type="protein sequence ID" value="CDQ59196.1"/>
    <property type="molecule type" value="Genomic_DNA"/>
</dbReference>
<dbReference type="PaxDb" id="8022-A0A060VWK7"/>
<feature type="compositionally biased region" description="Polar residues" evidence="1">
    <location>
        <begin position="1047"/>
        <end position="1059"/>
    </location>
</feature>
<feature type="region of interest" description="Disordered" evidence="1">
    <location>
        <begin position="645"/>
        <end position="669"/>
    </location>
</feature>
<feature type="region of interest" description="Disordered" evidence="1">
    <location>
        <begin position="531"/>
        <end position="551"/>
    </location>
</feature>
<dbReference type="InterPro" id="IPR052771">
    <property type="entry name" value="Neurotrophin_sig_adaptor"/>
</dbReference>
<feature type="compositionally biased region" description="Polar residues" evidence="1">
    <location>
        <begin position="889"/>
        <end position="898"/>
    </location>
</feature>
<feature type="region of interest" description="Disordered" evidence="1">
    <location>
        <begin position="992"/>
        <end position="1095"/>
    </location>
</feature>
<reference evidence="4" key="2">
    <citation type="submission" date="2014-03" db="EMBL/GenBank/DDBJ databases">
        <authorList>
            <person name="Genoscope - CEA"/>
        </authorList>
    </citation>
    <scope>NUCLEOTIDE SEQUENCE</scope>
</reference>
<dbReference type="PANTHER" id="PTHR24116">
    <property type="entry name" value="KINASE D-INTERACTING SUBSTRATE OF 220 KDA"/>
    <property type="match status" value="1"/>
</dbReference>
<protein>
    <submittedName>
        <fullName evidence="4">Uncharacterized protein</fullName>
    </submittedName>
</protein>
<name>A0A060VWK7_ONCMY</name>
<feature type="region of interest" description="Disordered" evidence="1">
    <location>
        <begin position="759"/>
        <end position="842"/>
    </location>
</feature>
<dbReference type="InterPro" id="IPR011646">
    <property type="entry name" value="KAP_P-loop"/>
</dbReference>
<evidence type="ECO:0000259" key="2">
    <source>
        <dbReference type="Pfam" id="PF07693"/>
    </source>
</evidence>
<dbReference type="AlphaFoldDB" id="A0A060VWK7"/>
<evidence type="ECO:0000313" key="4">
    <source>
        <dbReference type="EMBL" id="CDQ59196.1"/>
    </source>
</evidence>
<feature type="region of interest" description="Disordered" evidence="1">
    <location>
        <begin position="697"/>
        <end position="729"/>
    </location>
</feature>
<evidence type="ECO:0000256" key="1">
    <source>
        <dbReference type="SAM" id="MobiDB-lite"/>
    </source>
</evidence>
<reference evidence="4" key="1">
    <citation type="journal article" date="2014" name="Nat. Commun.">
        <title>The rainbow trout genome provides novel insights into evolution after whole-genome duplication in vertebrates.</title>
        <authorList>
            <person name="Berthelot C."/>
            <person name="Brunet F."/>
            <person name="Chalopin D."/>
            <person name="Juanchich A."/>
            <person name="Bernard M."/>
            <person name="Noel B."/>
            <person name="Bento P."/>
            <person name="Da Silva C."/>
            <person name="Labadie K."/>
            <person name="Alberti A."/>
            <person name="Aury J.M."/>
            <person name="Louis A."/>
            <person name="Dehais P."/>
            <person name="Bardou P."/>
            <person name="Montfort J."/>
            <person name="Klopp C."/>
            <person name="Cabau C."/>
            <person name="Gaspin C."/>
            <person name="Thorgaard G.H."/>
            <person name="Boussaha M."/>
            <person name="Quillet E."/>
            <person name="Guyomard R."/>
            <person name="Galiana D."/>
            <person name="Bobe J."/>
            <person name="Volff J.N."/>
            <person name="Genet C."/>
            <person name="Wincker P."/>
            <person name="Jaillon O."/>
            <person name="Roest Crollius H."/>
            <person name="Guiguen Y."/>
        </authorList>
    </citation>
    <scope>NUCLEOTIDE SEQUENCE [LARGE SCALE GENOMIC DNA]</scope>
</reference>
<gene>
    <name evidence="4" type="ORF">GSONMT00079400001</name>
</gene>
<dbReference type="Proteomes" id="UP000193380">
    <property type="component" value="Unassembled WGS sequence"/>
</dbReference>
<dbReference type="PANTHER" id="PTHR24116:SF2">
    <property type="entry name" value="KINASE D-INTERACTING SUBSTRATE OF 220 KDA B"/>
    <property type="match status" value="1"/>
</dbReference>
<dbReference type="InterPro" id="IPR057092">
    <property type="entry name" value="SAM_KIDINS220"/>
</dbReference>
<dbReference type="Pfam" id="PF07693">
    <property type="entry name" value="KAP_NTPase"/>
    <property type="match status" value="1"/>
</dbReference>
<feature type="compositionally biased region" description="Basic and acidic residues" evidence="1">
    <location>
        <begin position="779"/>
        <end position="788"/>
    </location>
</feature>
<feature type="domain" description="KAP NTPase" evidence="2">
    <location>
        <begin position="148"/>
        <end position="312"/>
    </location>
</feature>